<reference evidence="1" key="1">
    <citation type="journal article" date="2014" name="Int. J. Syst. Evol. Microbiol.">
        <title>Complete genome sequence of Corynebacterium casei LMG S-19264T (=DSM 44701T), isolated from a smear-ripened cheese.</title>
        <authorList>
            <consortium name="US DOE Joint Genome Institute (JGI-PGF)"/>
            <person name="Walter F."/>
            <person name="Albersmeier A."/>
            <person name="Kalinowski J."/>
            <person name="Ruckert C."/>
        </authorList>
    </citation>
    <scope>NUCLEOTIDE SEQUENCE</scope>
    <source>
        <strain evidence="1">CGMCC 1.12195</strain>
    </source>
</reference>
<gene>
    <name evidence="1" type="ORF">GCM10007415_05020</name>
</gene>
<organism evidence="1 2">
    <name type="scientific">Parapedobacter pyrenivorans</name>
    <dbReference type="NCBI Taxonomy" id="1305674"/>
    <lineage>
        <taxon>Bacteria</taxon>
        <taxon>Pseudomonadati</taxon>
        <taxon>Bacteroidota</taxon>
        <taxon>Sphingobacteriia</taxon>
        <taxon>Sphingobacteriales</taxon>
        <taxon>Sphingobacteriaceae</taxon>
        <taxon>Parapedobacter</taxon>
    </lineage>
</organism>
<dbReference type="EMBL" id="BMER01000001">
    <property type="protein sequence ID" value="GGG76256.1"/>
    <property type="molecule type" value="Genomic_DNA"/>
</dbReference>
<sequence>MEDSARERMFPKYVANIGYSNGAEVDNEILNLMITLSGYYNKCLTYISLVGDYT</sequence>
<dbReference type="Proteomes" id="UP000660862">
    <property type="component" value="Unassembled WGS sequence"/>
</dbReference>
<reference evidence="1" key="2">
    <citation type="submission" date="2020-09" db="EMBL/GenBank/DDBJ databases">
        <authorList>
            <person name="Sun Q."/>
            <person name="Zhou Y."/>
        </authorList>
    </citation>
    <scope>NUCLEOTIDE SEQUENCE</scope>
    <source>
        <strain evidence="1">CGMCC 1.12195</strain>
    </source>
</reference>
<protein>
    <submittedName>
        <fullName evidence="1">Uncharacterized protein</fullName>
    </submittedName>
</protein>
<name>A0A917M5F5_9SPHI</name>
<comment type="caution">
    <text evidence="1">The sequence shown here is derived from an EMBL/GenBank/DDBJ whole genome shotgun (WGS) entry which is preliminary data.</text>
</comment>
<keyword evidence="2" id="KW-1185">Reference proteome</keyword>
<accession>A0A917M5F5</accession>
<evidence type="ECO:0000313" key="1">
    <source>
        <dbReference type="EMBL" id="GGG76256.1"/>
    </source>
</evidence>
<dbReference type="AlphaFoldDB" id="A0A917M5F5"/>
<evidence type="ECO:0000313" key="2">
    <source>
        <dbReference type="Proteomes" id="UP000660862"/>
    </source>
</evidence>
<proteinExistence type="predicted"/>